<comment type="caution">
    <text evidence="2">The sequence shown here is derived from an EMBL/GenBank/DDBJ whole genome shotgun (WGS) entry which is preliminary data.</text>
</comment>
<sequence>MEEAVEGKRCSMHTTEGLISKLQVAEKSVLIGEQSTTNLPISSDFTQRAIIESVCADLRDAFQFKAGVVHLELHLNHWASLLGSNSAALLCFSSLSSPSAPCPSNSVAIQELGCDPNGASSQCVKKEEEEEVEEEENKRRWAAAESAPRCSGSGACDSRGPDPPPTAPSHHPNKVHSSYFWTVESE</sequence>
<dbReference type="EMBL" id="CADEAL010000483">
    <property type="protein sequence ID" value="CAB1420832.1"/>
    <property type="molecule type" value="Genomic_DNA"/>
</dbReference>
<gene>
    <name evidence="2" type="ORF">PLEPLA_LOCUS8709</name>
</gene>
<keyword evidence="3" id="KW-1185">Reference proteome</keyword>
<organism evidence="2 3">
    <name type="scientific">Pleuronectes platessa</name>
    <name type="common">European plaice</name>
    <dbReference type="NCBI Taxonomy" id="8262"/>
    <lineage>
        <taxon>Eukaryota</taxon>
        <taxon>Metazoa</taxon>
        <taxon>Chordata</taxon>
        <taxon>Craniata</taxon>
        <taxon>Vertebrata</taxon>
        <taxon>Euteleostomi</taxon>
        <taxon>Actinopterygii</taxon>
        <taxon>Neopterygii</taxon>
        <taxon>Teleostei</taxon>
        <taxon>Neoteleostei</taxon>
        <taxon>Acanthomorphata</taxon>
        <taxon>Carangaria</taxon>
        <taxon>Pleuronectiformes</taxon>
        <taxon>Pleuronectoidei</taxon>
        <taxon>Pleuronectidae</taxon>
        <taxon>Pleuronectes</taxon>
    </lineage>
</organism>
<dbReference type="AlphaFoldDB" id="A0A9N7TXW9"/>
<dbReference type="Proteomes" id="UP001153269">
    <property type="component" value="Unassembled WGS sequence"/>
</dbReference>
<evidence type="ECO:0000313" key="3">
    <source>
        <dbReference type="Proteomes" id="UP001153269"/>
    </source>
</evidence>
<feature type="region of interest" description="Disordered" evidence="1">
    <location>
        <begin position="127"/>
        <end position="186"/>
    </location>
</feature>
<evidence type="ECO:0000256" key="1">
    <source>
        <dbReference type="SAM" id="MobiDB-lite"/>
    </source>
</evidence>
<evidence type="ECO:0000313" key="2">
    <source>
        <dbReference type="EMBL" id="CAB1420832.1"/>
    </source>
</evidence>
<accession>A0A9N7TXW9</accession>
<proteinExistence type="predicted"/>
<reference evidence="2" key="1">
    <citation type="submission" date="2020-03" db="EMBL/GenBank/DDBJ databases">
        <authorList>
            <person name="Weist P."/>
        </authorList>
    </citation>
    <scope>NUCLEOTIDE SEQUENCE</scope>
</reference>
<protein>
    <submittedName>
        <fullName evidence="2">Uncharacterized protein</fullName>
    </submittedName>
</protein>
<name>A0A9N7TXW9_PLEPL</name>